<sequence length="137" mass="13791">MSITPGKVLALGTLTAVLIWLLAVQAAAAALVLTQKDSGRTVTVAVGQGLKVDLNLGGGNNVVAPEFDPVVLTLVGQSMQSVIGPQGSSARIVFDFVVRQAGQTHLVITAKGAGGQEGKPEPLLKVKIVATGGGQAV</sequence>
<reference evidence="1" key="1">
    <citation type="journal article" date="2020" name="mSystems">
        <title>Genome- and Community-Level Interaction Insights into Carbon Utilization and Element Cycling Functions of Hydrothermarchaeota in Hydrothermal Sediment.</title>
        <authorList>
            <person name="Zhou Z."/>
            <person name="Liu Y."/>
            <person name="Xu W."/>
            <person name="Pan J."/>
            <person name="Luo Z.H."/>
            <person name="Li M."/>
        </authorList>
    </citation>
    <scope>NUCLEOTIDE SEQUENCE [LARGE SCALE GENOMIC DNA]</scope>
    <source>
        <strain evidence="1">SpSt-767</strain>
    </source>
</reference>
<accession>A0A7V6A6A6</accession>
<name>A0A7V6A6A6_9BACT</name>
<dbReference type="AlphaFoldDB" id="A0A7V6A6A6"/>
<dbReference type="EMBL" id="DTGR01000234">
    <property type="protein sequence ID" value="HHS31024.1"/>
    <property type="molecule type" value="Genomic_DNA"/>
</dbReference>
<proteinExistence type="predicted"/>
<comment type="caution">
    <text evidence="1">The sequence shown here is derived from an EMBL/GenBank/DDBJ whole genome shotgun (WGS) entry which is preliminary data.</text>
</comment>
<protein>
    <submittedName>
        <fullName evidence="1">Uncharacterized protein</fullName>
    </submittedName>
</protein>
<organism evidence="1">
    <name type="scientific">Desulfobacca acetoxidans</name>
    <dbReference type="NCBI Taxonomy" id="60893"/>
    <lineage>
        <taxon>Bacteria</taxon>
        <taxon>Pseudomonadati</taxon>
        <taxon>Thermodesulfobacteriota</taxon>
        <taxon>Desulfobaccia</taxon>
        <taxon>Desulfobaccales</taxon>
        <taxon>Desulfobaccaceae</taxon>
        <taxon>Desulfobacca</taxon>
    </lineage>
</organism>
<gene>
    <name evidence="1" type="ORF">ENV52_15165</name>
</gene>
<evidence type="ECO:0000313" key="1">
    <source>
        <dbReference type="EMBL" id="HHS31024.1"/>
    </source>
</evidence>